<evidence type="ECO:0000259" key="7">
    <source>
        <dbReference type="PROSITE" id="PS52004"/>
    </source>
</evidence>
<dbReference type="SMART" id="SM00827">
    <property type="entry name" value="PKS_AT"/>
    <property type="match status" value="1"/>
</dbReference>
<reference evidence="8 9" key="1">
    <citation type="submission" date="2022-10" db="EMBL/GenBank/DDBJ databases">
        <title>The complete genomes of actinobacterial strains from the NBC collection.</title>
        <authorList>
            <person name="Joergensen T.S."/>
            <person name="Alvarez Arevalo M."/>
            <person name="Sterndorff E.B."/>
            <person name="Faurdal D."/>
            <person name="Vuksanovic O."/>
            <person name="Mourched A.-S."/>
            <person name="Charusanti P."/>
            <person name="Shaw S."/>
            <person name="Blin K."/>
            <person name="Weber T."/>
        </authorList>
    </citation>
    <scope>NUCLEOTIDE SEQUENCE [LARGE SCALE GENOMIC DNA]</scope>
    <source>
        <strain evidence="8 9">NBC_00017</strain>
    </source>
</reference>
<dbReference type="Pfam" id="PF00550">
    <property type="entry name" value="PP-binding"/>
    <property type="match status" value="1"/>
</dbReference>
<dbReference type="InterPro" id="IPR014031">
    <property type="entry name" value="Ketoacyl_synth_C"/>
</dbReference>
<name>A0ABZ1MDF3_STREF</name>
<dbReference type="Gene3D" id="3.40.47.10">
    <property type="match status" value="1"/>
</dbReference>
<accession>A0ABZ1MDF3</accession>
<keyword evidence="2" id="KW-0597">Phosphoprotein</keyword>
<dbReference type="PROSITE" id="PS00606">
    <property type="entry name" value="KS3_1"/>
    <property type="match status" value="1"/>
</dbReference>
<evidence type="ECO:0000313" key="9">
    <source>
        <dbReference type="Proteomes" id="UP001621512"/>
    </source>
</evidence>
<keyword evidence="4" id="KW-0045">Antibiotic biosynthesis</keyword>
<dbReference type="PANTHER" id="PTHR43775:SF37">
    <property type="entry name" value="SI:DKEY-61P9.11"/>
    <property type="match status" value="1"/>
</dbReference>
<keyword evidence="3" id="KW-0808">Transferase</keyword>
<keyword evidence="5 8" id="KW-0012">Acyltransferase</keyword>
<dbReference type="Pfam" id="PF00698">
    <property type="entry name" value="Acyl_transf_1"/>
    <property type="match status" value="1"/>
</dbReference>
<dbReference type="InterPro" id="IPR020806">
    <property type="entry name" value="PKS_PP-bd"/>
</dbReference>
<dbReference type="Pfam" id="PF16197">
    <property type="entry name" value="KAsynt_C_assoc"/>
    <property type="match status" value="1"/>
</dbReference>
<dbReference type="InterPro" id="IPR006162">
    <property type="entry name" value="Ppantetheine_attach_site"/>
</dbReference>
<evidence type="ECO:0000256" key="5">
    <source>
        <dbReference type="ARBA" id="ARBA00023315"/>
    </source>
</evidence>
<proteinExistence type="predicted"/>
<dbReference type="GO" id="GO:0016746">
    <property type="term" value="F:acyltransferase activity"/>
    <property type="evidence" value="ECO:0007669"/>
    <property type="project" value="UniProtKB-KW"/>
</dbReference>
<dbReference type="InterPro" id="IPR001227">
    <property type="entry name" value="Ac_transferase_dom_sf"/>
</dbReference>
<dbReference type="InterPro" id="IPR014030">
    <property type="entry name" value="Ketoacyl_synth_N"/>
</dbReference>
<dbReference type="SMART" id="SM00825">
    <property type="entry name" value="PKS_KS"/>
    <property type="match status" value="1"/>
</dbReference>
<protein>
    <submittedName>
        <fullName evidence="8">Acyltransferase domain-containing protein</fullName>
    </submittedName>
</protein>
<gene>
    <name evidence="8" type="ORF">OHU35_02280</name>
</gene>
<feature type="domain" description="Carrier" evidence="6">
    <location>
        <begin position="914"/>
        <end position="989"/>
    </location>
</feature>
<dbReference type="PROSITE" id="PS00012">
    <property type="entry name" value="PHOSPHOPANTETHEINE"/>
    <property type="match status" value="1"/>
</dbReference>
<dbReference type="InterPro" id="IPR020841">
    <property type="entry name" value="PKS_Beta-ketoAc_synthase_dom"/>
</dbReference>
<keyword evidence="1" id="KW-0596">Phosphopantetheine</keyword>
<dbReference type="Pfam" id="PF02801">
    <property type="entry name" value="Ketoacyl-synt_C"/>
    <property type="match status" value="1"/>
</dbReference>
<organism evidence="8 9">
    <name type="scientific">Streptomyces purpurascens</name>
    <dbReference type="NCBI Taxonomy" id="1924"/>
    <lineage>
        <taxon>Bacteria</taxon>
        <taxon>Bacillati</taxon>
        <taxon>Actinomycetota</taxon>
        <taxon>Actinomycetes</taxon>
        <taxon>Kitasatosporales</taxon>
        <taxon>Streptomycetaceae</taxon>
        <taxon>Streptomyces</taxon>
    </lineage>
</organism>
<evidence type="ECO:0000256" key="1">
    <source>
        <dbReference type="ARBA" id="ARBA00022450"/>
    </source>
</evidence>
<dbReference type="PROSITE" id="PS50075">
    <property type="entry name" value="CARRIER"/>
    <property type="match status" value="1"/>
</dbReference>
<dbReference type="InterPro" id="IPR018201">
    <property type="entry name" value="Ketoacyl_synth_AS"/>
</dbReference>
<feature type="domain" description="Ketosynthase family 3 (KS3)" evidence="7">
    <location>
        <begin position="6"/>
        <end position="436"/>
    </location>
</feature>
<dbReference type="EMBL" id="CP108341">
    <property type="protein sequence ID" value="WTW24934.1"/>
    <property type="molecule type" value="Genomic_DNA"/>
</dbReference>
<dbReference type="Proteomes" id="UP001621512">
    <property type="component" value="Chromosome"/>
</dbReference>
<dbReference type="SUPFAM" id="SSF47336">
    <property type="entry name" value="ACP-like"/>
    <property type="match status" value="1"/>
</dbReference>
<dbReference type="SMART" id="SM00823">
    <property type="entry name" value="PKS_PP"/>
    <property type="match status" value="1"/>
</dbReference>
<dbReference type="PANTHER" id="PTHR43775">
    <property type="entry name" value="FATTY ACID SYNTHASE"/>
    <property type="match status" value="1"/>
</dbReference>
<dbReference type="InterPro" id="IPR009081">
    <property type="entry name" value="PP-bd_ACP"/>
</dbReference>
<dbReference type="InterPro" id="IPR050091">
    <property type="entry name" value="PKS_NRPS_Biosynth_Enz"/>
</dbReference>
<dbReference type="CDD" id="cd00833">
    <property type="entry name" value="PKS"/>
    <property type="match status" value="1"/>
</dbReference>
<dbReference type="InterPro" id="IPR036736">
    <property type="entry name" value="ACP-like_sf"/>
</dbReference>
<dbReference type="InterPro" id="IPR032821">
    <property type="entry name" value="PKS_assoc"/>
</dbReference>
<dbReference type="InterPro" id="IPR016036">
    <property type="entry name" value="Malonyl_transacylase_ACP-bd"/>
</dbReference>
<evidence type="ECO:0000256" key="2">
    <source>
        <dbReference type="ARBA" id="ARBA00022553"/>
    </source>
</evidence>
<dbReference type="InterPro" id="IPR016035">
    <property type="entry name" value="Acyl_Trfase/lysoPLipase"/>
</dbReference>
<dbReference type="SUPFAM" id="SSF55048">
    <property type="entry name" value="Probable ACP-binding domain of malonyl-CoA ACP transacylase"/>
    <property type="match status" value="1"/>
</dbReference>
<dbReference type="InterPro" id="IPR016039">
    <property type="entry name" value="Thiolase-like"/>
</dbReference>
<dbReference type="Gene3D" id="3.40.366.10">
    <property type="entry name" value="Malonyl-Coenzyme A Acyl Carrier Protein, domain 2"/>
    <property type="match status" value="1"/>
</dbReference>
<dbReference type="SUPFAM" id="SSF52151">
    <property type="entry name" value="FabD/lysophospholipase-like"/>
    <property type="match status" value="1"/>
</dbReference>
<evidence type="ECO:0000313" key="8">
    <source>
        <dbReference type="EMBL" id="WTW24934.1"/>
    </source>
</evidence>
<dbReference type="Pfam" id="PF00109">
    <property type="entry name" value="ketoacyl-synt"/>
    <property type="match status" value="1"/>
</dbReference>
<evidence type="ECO:0000256" key="4">
    <source>
        <dbReference type="ARBA" id="ARBA00023194"/>
    </source>
</evidence>
<dbReference type="Gene3D" id="1.10.1200.10">
    <property type="entry name" value="ACP-like"/>
    <property type="match status" value="1"/>
</dbReference>
<sequence length="992" mass="102167">MTRDRSLDIAVTGISARFPGAADLDAWWTALTEGRVLTSRYEKSDLLAAGVPKDLLDDPDYVPVHGHLPDADRFENVLFGVSPREAEMMDPQHRLMLEAAWAALEDAGVPPRGRGAEREAGTQRTAVFASASGSGYLRAMVASGKLDALTIEDAIHGTEPDFMASLLSYKLDLNGPAVAVQTACSSSLVALHMAVQSLLNGDCDQALVVAAGIPYPQAGHLAVAGGIHSASGECRPFDEKADGVVAGAGVACVVLRRLADAEADGGDPYGVVLGTAINNDGAGKAGYYAPSVGGQEAVIRAALSTADVGGDTIGYLETHGTGTRVGDPIEWSAASAALSGAGAPEGSIAVGAVKANVGHLDNAAGLAALIKALLVVKTGVVPPVAGFTGLNPLLETDGSPLYVPTECGPWTGPEPRRAGVSSFGIGGTNVHVVVEQPPVAPAGPDSDDRARLVLLSAADAEALDRSAARLGARLADGADLTDVAATLATGRAELPERLAVTGRTTAEVARRLTRSTAAVRGSRPAGGPAPVVFAFPGQGTQYPGMALPAAEALPGFPAALEQCLAAFEPALAERMRRALHDPGSPAPDLAATELAQPVLFAFEYAAATALVALGVAPAAVAGHSLGEITAACVAGVFDLADAARLVTVRGQAMQECPQGAMLALGCEEERVRELIAVSGLPGLEPVAVNSPDSCVVAGPVAAVTEFEARLAGRIPVRRLAADRAFHSALVEPALPRLTDTLATLTVHRPSVPFAANVTGRLFPADSDIRPQLFVEQARRTVRFGDALASIADHLPDALVVEVGPGRVLSALAEAAGLSSVPLSPSRTAHPADEVLTALGTLWTRGQPLSPRALCASGRRRVHLPTYPFAGPRWIAPEAAPSTDASRLVKAGEVVEEAVPVQEPVLTRAAKPAPAPPEDPTTLLTRLWTELLGHCDLAAHSDFFDLGGDSLLATRLARRATRELGVRVPVRDLMTARSLSGQAELLTALMTAR</sequence>
<dbReference type="RefSeq" id="WP_405504380.1">
    <property type="nucleotide sequence ID" value="NZ_CP108341.1"/>
</dbReference>
<dbReference type="InterPro" id="IPR014043">
    <property type="entry name" value="Acyl_transferase_dom"/>
</dbReference>
<evidence type="ECO:0000259" key="6">
    <source>
        <dbReference type="PROSITE" id="PS50075"/>
    </source>
</evidence>
<keyword evidence="9" id="KW-1185">Reference proteome</keyword>
<dbReference type="SUPFAM" id="SSF53901">
    <property type="entry name" value="Thiolase-like"/>
    <property type="match status" value="1"/>
</dbReference>
<evidence type="ECO:0000256" key="3">
    <source>
        <dbReference type="ARBA" id="ARBA00022679"/>
    </source>
</evidence>
<dbReference type="Gene3D" id="3.30.70.3290">
    <property type="match status" value="1"/>
</dbReference>
<dbReference type="PROSITE" id="PS52004">
    <property type="entry name" value="KS3_2"/>
    <property type="match status" value="1"/>
</dbReference>